<comment type="caution">
    <text evidence="1">The sequence shown here is derived from an EMBL/GenBank/DDBJ whole genome shotgun (WGS) entry which is preliminary data.</text>
</comment>
<gene>
    <name evidence="1" type="ORF">RJ53_08155</name>
</gene>
<dbReference type="EMBL" id="JWHL01000013">
    <property type="protein sequence ID" value="MBR1369467.1"/>
    <property type="molecule type" value="Genomic_DNA"/>
</dbReference>
<evidence type="ECO:0000313" key="1">
    <source>
        <dbReference type="EMBL" id="MBR1369467.1"/>
    </source>
</evidence>
<evidence type="ECO:0000313" key="2">
    <source>
        <dbReference type="Proteomes" id="UP000730161"/>
    </source>
</evidence>
<proteinExistence type="predicted"/>
<dbReference type="Proteomes" id="UP000730161">
    <property type="component" value="Unassembled WGS sequence"/>
</dbReference>
<organism evidence="1 2">
    <name type="scientific">Methanocalculus chunghsingensis</name>
    <dbReference type="NCBI Taxonomy" id="156457"/>
    <lineage>
        <taxon>Archaea</taxon>
        <taxon>Methanobacteriati</taxon>
        <taxon>Methanobacteriota</taxon>
        <taxon>Stenosarchaea group</taxon>
        <taxon>Methanomicrobia</taxon>
        <taxon>Methanomicrobiales</taxon>
        <taxon>Methanocalculaceae</taxon>
        <taxon>Methanocalculus</taxon>
    </lineage>
</organism>
<dbReference type="RefSeq" id="WP_246496049.1">
    <property type="nucleotide sequence ID" value="NZ_JWHL01000013.1"/>
</dbReference>
<dbReference type="AlphaFoldDB" id="A0A8J7WAN8"/>
<sequence length="178" mass="20291">MDQIIEDGFVRLTETIEEYNGKIDELDEAIRSDLGGLLSRMVALTTPLIGSLGQQFLQKTKKDGKGELYDTIHYDEKMIIIGRAEEPVTIRPDDMTRKVDKQFCVLTEKGLIAELMFSDDGFIIDSYLNPLTADEAIDFYGPGVIYMLYRALHDYANLEEELIHSLEMTIAFILDEKK</sequence>
<protein>
    <submittedName>
        <fullName evidence="1">Uncharacterized protein</fullName>
    </submittedName>
</protein>
<name>A0A8J7WAN8_9EURY</name>
<keyword evidence="2" id="KW-1185">Reference proteome</keyword>
<accession>A0A8J7WAN8</accession>
<reference evidence="1" key="1">
    <citation type="submission" date="2014-12" db="EMBL/GenBank/DDBJ databases">
        <authorList>
            <person name="Huang H.-H."/>
            <person name="Chen S.-C."/>
            <person name="Lai M.-C."/>
        </authorList>
    </citation>
    <scope>NUCLEOTIDE SEQUENCE</scope>
    <source>
        <strain evidence="1">K1F9705b</strain>
    </source>
</reference>